<organism evidence="2">
    <name type="scientific">Oppiella nova</name>
    <dbReference type="NCBI Taxonomy" id="334625"/>
    <lineage>
        <taxon>Eukaryota</taxon>
        <taxon>Metazoa</taxon>
        <taxon>Ecdysozoa</taxon>
        <taxon>Arthropoda</taxon>
        <taxon>Chelicerata</taxon>
        <taxon>Arachnida</taxon>
        <taxon>Acari</taxon>
        <taxon>Acariformes</taxon>
        <taxon>Sarcoptiformes</taxon>
        <taxon>Oribatida</taxon>
        <taxon>Brachypylina</taxon>
        <taxon>Oppioidea</taxon>
        <taxon>Oppiidae</taxon>
        <taxon>Oppiella</taxon>
    </lineage>
</organism>
<dbReference type="InterPro" id="IPR001810">
    <property type="entry name" value="F-box_dom"/>
</dbReference>
<accession>A0A7R9QPE1</accession>
<proteinExistence type="predicted"/>
<evidence type="ECO:0000313" key="2">
    <source>
        <dbReference type="EMBL" id="CAD7652273.1"/>
    </source>
</evidence>
<feature type="domain" description="F-box" evidence="1">
    <location>
        <begin position="12"/>
        <end position="41"/>
    </location>
</feature>
<gene>
    <name evidence="2" type="ORF">ONB1V03_LOCUS8937</name>
</gene>
<sequence>MYGKDNIDRFGDDLCGLLLSYFSFEDRFRCECLSKRWQRLALESQKDLTTDFSYITIFRKNPTIFESILKKCANIETIGGNVLTIITQPMLELVIKYCHRLNAMDMKIPIYVTISADTIDKFFAKFAKQLIRFKYWSYEPSLPGNSEISATIEKNILDCHELREVFNCYKHQFPRLLLDWTGQGVDYKQSTLDRLEKCPNIRTIIGVPTVPRLF</sequence>
<dbReference type="EMBL" id="OC920184">
    <property type="protein sequence ID" value="CAD7652273.1"/>
    <property type="molecule type" value="Genomic_DNA"/>
</dbReference>
<evidence type="ECO:0000259" key="1">
    <source>
        <dbReference type="Pfam" id="PF00646"/>
    </source>
</evidence>
<keyword evidence="3" id="KW-1185">Reference proteome</keyword>
<name>A0A7R9QPE1_9ACAR</name>
<dbReference type="Pfam" id="PF00646">
    <property type="entry name" value="F-box"/>
    <property type="match status" value="1"/>
</dbReference>
<dbReference type="InterPro" id="IPR036047">
    <property type="entry name" value="F-box-like_dom_sf"/>
</dbReference>
<dbReference type="AlphaFoldDB" id="A0A7R9QPE1"/>
<dbReference type="Proteomes" id="UP000728032">
    <property type="component" value="Unassembled WGS sequence"/>
</dbReference>
<evidence type="ECO:0000313" key="3">
    <source>
        <dbReference type="Proteomes" id="UP000728032"/>
    </source>
</evidence>
<dbReference type="SUPFAM" id="SSF81383">
    <property type="entry name" value="F-box domain"/>
    <property type="match status" value="1"/>
</dbReference>
<dbReference type="EMBL" id="CAJPVJ010005359">
    <property type="protein sequence ID" value="CAG2169460.1"/>
    <property type="molecule type" value="Genomic_DNA"/>
</dbReference>
<reference evidence="2" key="1">
    <citation type="submission" date="2020-11" db="EMBL/GenBank/DDBJ databases">
        <authorList>
            <person name="Tran Van P."/>
        </authorList>
    </citation>
    <scope>NUCLEOTIDE SEQUENCE</scope>
</reference>
<protein>
    <recommendedName>
        <fullName evidence="1">F-box domain-containing protein</fullName>
    </recommendedName>
</protein>